<dbReference type="EMBL" id="JAULSV010000004">
    <property type="protein sequence ID" value="KAK0645689.1"/>
    <property type="molecule type" value="Genomic_DNA"/>
</dbReference>
<keyword evidence="4" id="KW-1185">Reference proteome</keyword>
<evidence type="ECO:0000313" key="3">
    <source>
        <dbReference type="EMBL" id="KAK0645689.1"/>
    </source>
</evidence>
<gene>
    <name evidence="3" type="ORF">B0T16DRAFT_145313</name>
</gene>
<protein>
    <recommendedName>
        <fullName evidence="5">GPI anchored cell wall protein</fullName>
    </recommendedName>
</protein>
<comment type="caution">
    <text evidence="3">The sequence shown here is derived from an EMBL/GenBank/DDBJ whole genome shotgun (WGS) entry which is preliminary data.</text>
</comment>
<evidence type="ECO:0000256" key="1">
    <source>
        <dbReference type="SAM" id="MobiDB-lite"/>
    </source>
</evidence>
<feature type="region of interest" description="Disordered" evidence="1">
    <location>
        <begin position="168"/>
        <end position="194"/>
    </location>
</feature>
<reference evidence="3" key="1">
    <citation type="submission" date="2023-06" db="EMBL/GenBank/DDBJ databases">
        <title>Genome-scale phylogeny and comparative genomics of the fungal order Sordariales.</title>
        <authorList>
            <consortium name="Lawrence Berkeley National Laboratory"/>
            <person name="Hensen N."/>
            <person name="Bonometti L."/>
            <person name="Westerberg I."/>
            <person name="Brannstrom I.O."/>
            <person name="Guillou S."/>
            <person name="Cros-Aarteil S."/>
            <person name="Calhoun S."/>
            <person name="Haridas S."/>
            <person name="Kuo A."/>
            <person name="Mondo S."/>
            <person name="Pangilinan J."/>
            <person name="Riley R."/>
            <person name="Labutti K."/>
            <person name="Andreopoulos B."/>
            <person name="Lipzen A."/>
            <person name="Chen C."/>
            <person name="Yanf M."/>
            <person name="Daum C."/>
            <person name="Ng V."/>
            <person name="Clum A."/>
            <person name="Steindorff A."/>
            <person name="Ohm R."/>
            <person name="Martin F."/>
            <person name="Silar P."/>
            <person name="Natvig D."/>
            <person name="Lalanne C."/>
            <person name="Gautier V."/>
            <person name="Ament-Velasquez S.L."/>
            <person name="Kruys A."/>
            <person name="Hutchinson M.I."/>
            <person name="Powell A.J."/>
            <person name="Barry K."/>
            <person name="Miller A.N."/>
            <person name="Grigoriev I.V."/>
            <person name="Debuchy R."/>
            <person name="Gladieux P."/>
            <person name="Thoren M.H."/>
            <person name="Johannesson H."/>
        </authorList>
    </citation>
    <scope>NUCLEOTIDE SEQUENCE</scope>
    <source>
        <strain evidence="3">SMH2532-1</strain>
    </source>
</reference>
<feature type="signal peptide" evidence="2">
    <location>
        <begin position="1"/>
        <end position="20"/>
    </location>
</feature>
<dbReference type="Proteomes" id="UP001174936">
    <property type="component" value="Unassembled WGS sequence"/>
</dbReference>
<dbReference type="AlphaFoldDB" id="A0AA39Y446"/>
<feature type="compositionally biased region" description="Gly residues" evidence="1">
    <location>
        <begin position="175"/>
        <end position="185"/>
    </location>
</feature>
<evidence type="ECO:0000313" key="4">
    <source>
        <dbReference type="Proteomes" id="UP001174936"/>
    </source>
</evidence>
<keyword evidence="2" id="KW-0732">Signal</keyword>
<feature type="chain" id="PRO_5041385870" description="GPI anchored cell wall protein" evidence="2">
    <location>
        <begin position="21"/>
        <end position="214"/>
    </location>
</feature>
<proteinExistence type="predicted"/>
<name>A0AA39Y446_9PEZI</name>
<evidence type="ECO:0008006" key="5">
    <source>
        <dbReference type="Google" id="ProtNLM"/>
    </source>
</evidence>
<accession>A0AA39Y446</accession>
<organism evidence="3 4">
    <name type="scientific">Cercophora newfieldiana</name>
    <dbReference type="NCBI Taxonomy" id="92897"/>
    <lineage>
        <taxon>Eukaryota</taxon>
        <taxon>Fungi</taxon>
        <taxon>Dikarya</taxon>
        <taxon>Ascomycota</taxon>
        <taxon>Pezizomycotina</taxon>
        <taxon>Sordariomycetes</taxon>
        <taxon>Sordariomycetidae</taxon>
        <taxon>Sordariales</taxon>
        <taxon>Lasiosphaeriaceae</taxon>
        <taxon>Cercophora</taxon>
    </lineage>
</organism>
<evidence type="ECO:0000256" key="2">
    <source>
        <dbReference type="SAM" id="SignalP"/>
    </source>
</evidence>
<sequence>MHHPSTLLLLSAAAARLAAAQSSIVTSALMPLGSDVDVYGSVVGVGSGLTTIALNCPYSTSSVSGTVFDPCGSVFKATVYLGPSTVSGEQVYTQFIEETNVSVTQEIRLGCVLGTKDATCTGTMTQQGTLTRGTTTSTVSSEEVQSTVIEDWTTEAAPLTITGGLEKLTAAPTGTGTGGAGGAGSSGSSSSNAGAPMVTARAVLVGVAAMVAAL</sequence>